<dbReference type="Proteomes" id="UP000289269">
    <property type="component" value="Unassembled WGS sequence"/>
</dbReference>
<organism evidence="8 9">
    <name type="scientific">Candidatus Chaera renei</name>
    <dbReference type="NCBI Taxonomy" id="2506947"/>
    <lineage>
        <taxon>Bacteria</taxon>
        <taxon>Candidatus Saccharimonadota</taxon>
        <taxon>Candidatus Saccharimonadia</taxon>
        <taxon>Candidatus Saccharimonadales</taxon>
        <taxon>Candidatus Saccharimonadaceae</taxon>
        <taxon>Candidatus Chaera</taxon>
    </lineage>
</organism>
<keyword evidence="9" id="KW-1185">Reference proteome</keyword>
<dbReference type="GO" id="GO:0005886">
    <property type="term" value="C:plasma membrane"/>
    <property type="evidence" value="ECO:0007669"/>
    <property type="project" value="TreeGrafter"/>
</dbReference>
<feature type="transmembrane region" description="Helical" evidence="6">
    <location>
        <begin position="68"/>
        <end position="90"/>
    </location>
</feature>
<evidence type="ECO:0000259" key="7">
    <source>
        <dbReference type="Pfam" id="PF04138"/>
    </source>
</evidence>
<comment type="subcellular location">
    <subcellularLocation>
        <location evidence="1">Membrane</location>
        <topology evidence="1">Multi-pass membrane protein</topology>
    </subcellularLocation>
</comment>
<comment type="caution">
    <text evidence="8">The sequence shown here is derived from an EMBL/GenBank/DDBJ whole genome shotgun (WGS) entry which is preliminary data.</text>
</comment>
<evidence type="ECO:0000313" key="8">
    <source>
        <dbReference type="EMBL" id="RWZ77993.1"/>
    </source>
</evidence>
<feature type="domain" description="GtrA/DPMS transmembrane" evidence="7">
    <location>
        <begin position="3"/>
        <end position="118"/>
    </location>
</feature>
<keyword evidence="4 6" id="KW-1133">Transmembrane helix</keyword>
<proteinExistence type="inferred from homology"/>
<evidence type="ECO:0000256" key="3">
    <source>
        <dbReference type="ARBA" id="ARBA00022692"/>
    </source>
</evidence>
<evidence type="ECO:0000256" key="1">
    <source>
        <dbReference type="ARBA" id="ARBA00004141"/>
    </source>
</evidence>
<sequence>FKYNLAGTAFFWSTYGGFFVLNAVLGFGNLPSLAMASLFGHAVFFLLDKTWVFDQESSRRRTGREMTRFAAFMALNYVINIGIVIGLAAIGITPYIGQFVAAAFFTFWSFAGLKWWVFKPRLVKRRV</sequence>
<keyword evidence="3 6" id="KW-0812">Transmembrane</keyword>
<dbReference type="AlphaFoldDB" id="A0A4Q0AFX2"/>
<accession>A0A4Q0AFX2</accession>
<evidence type="ECO:0000256" key="6">
    <source>
        <dbReference type="SAM" id="Phobius"/>
    </source>
</evidence>
<evidence type="ECO:0000256" key="5">
    <source>
        <dbReference type="ARBA" id="ARBA00023136"/>
    </source>
</evidence>
<dbReference type="PANTHER" id="PTHR38459:SF1">
    <property type="entry name" value="PROPHAGE BACTOPRENOL-LINKED GLUCOSE TRANSLOCASE HOMOLOG"/>
    <property type="match status" value="1"/>
</dbReference>
<dbReference type="EMBL" id="SCKW01000057">
    <property type="protein sequence ID" value="RWZ77993.1"/>
    <property type="molecule type" value="Genomic_DNA"/>
</dbReference>
<dbReference type="Pfam" id="PF04138">
    <property type="entry name" value="GtrA_DPMS_TM"/>
    <property type="match status" value="1"/>
</dbReference>
<evidence type="ECO:0000256" key="2">
    <source>
        <dbReference type="ARBA" id="ARBA00009399"/>
    </source>
</evidence>
<feature type="non-terminal residue" evidence="8">
    <location>
        <position position="1"/>
    </location>
</feature>
<name>A0A4Q0AFX2_9BACT</name>
<protein>
    <submittedName>
        <fullName evidence="8">GtrA family protein</fullName>
    </submittedName>
</protein>
<comment type="similarity">
    <text evidence="2">Belongs to the GtrA family.</text>
</comment>
<reference evidence="8" key="1">
    <citation type="submission" date="2019-01" db="EMBL/GenBank/DDBJ databases">
        <title>Genomic signatures and co-occurrence patterns of the ultra-small Saccharimodia (Patescibacteria phylum) suggest a symbiotic lifestyle.</title>
        <authorList>
            <person name="Lemos L."/>
            <person name="Medeiros J."/>
            <person name="Andreote F."/>
            <person name="Fernandes G."/>
            <person name="Varani A."/>
            <person name="Oliveira G."/>
            <person name="Pylro V."/>
        </authorList>
    </citation>
    <scope>NUCLEOTIDE SEQUENCE [LARGE SCALE GENOMIC DNA]</scope>
    <source>
        <strain evidence="8">AMD01</strain>
    </source>
</reference>
<dbReference type="InterPro" id="IPR051401">
    <property type="entry name" value="GtrA_CellWall_Glycosyl"/>
</dbReference>
<dbReference type="PANTHER" id="PTHR38459">
    <property type="entry name" value="PROPHAGE BACTOPRENOL-LINKED GLUCOSE TRANSLOCASE HOMOLOG"/>
    <property type="match status" value="1"/>
</dbReference>
<evidence type="ECO:0000256" key="4">
    <source>
        <dbReference type="ARBA" id="ARBA00022989"/>
    </source>
</evidence>
<dbReference type="GO" id="GO:0000271">
    <property type="term" value="P:polysaccharide biosynthetic process"/>
    <property type="evidence" value="ECO:0007669"/>
    <property type="project" value="InterPro"/>
</dbReference>
<gene>
    <name evidence="8" type="ORF">EOT04_03450</name>
</gene>
<evidence type="ECO:0000313" key="9">
    <source>
        <dbReference type="Proteomes" id="UP000289269"/>
    </source>
</evidence>
<dbReference type="InterPro" id="IPR007267">
    <property type="entry name" value="GtrA_DPMS_TM"/>
</dbReference>
<feature type="transmembrane region" description="Helical" evidence="6">
    <location>
        <begin position="96"/>
        <end position="117"/>
    </location>
</feature>
<keyword evidence="5 6" id="KW-0472">Membrane</keyword>